<protein>
    <submittedName>
        <fullName evidence="1">Uncharacterized protein</fullName>
    </submittedName>
</protein>
<accession>A0A8J7C8D3</accession>
<sequence length="79" mass="8959">MNAYKTYITIQDPNQVLLSDLPFPPGQRVELIILAEDNPRTEISNKVRNLFDKTQAIPGVQDITEAEIALEIEAHRRGE</sequence>
<keyword evidence="2" id="KW-1185">Reference proteome</keyword>
<gene>
    <name evidence="1" type="ORF">ICL16_33090</name>
</gene>
<reference evidence="1" key="1">
    <citation type="submission" date="2020-09" db="EMBL/GenBank/DDBJ databases">
        <title>Iningainema tapete sp. nov. (Scytonemataceae, Cyanobacteria) from greenhouses in central Florida (USA) produces two types of nodularin with biosynthetic potential for microcystin-LR and anabaenopeptins.</title>
        <authorList>
            <person name="Berthold D.E."/>
            <person name="Lefler F.W."/>
            <person name="Huang I.-S."/>
            <person name="Abdulla H."/>
            <person name="Zimba P.V."/>
            <person name="Laughinghouse H.D. IV."/>
        </authorList>
    </citation>
    <scope>NUCLEOTIDE SEQUENCE</scope>
    <source>
        <strain evidence="1">BLCCT55</strain>
    </source>
</reference>
<dbReference type="EMBL" id="JACXAE010000098">
    <property type="protein sequence ID" value="MBD2776759.1"/>
    <property type="molecule type" value="Genomic_DNA"/>
</dbReference>
<dbReference type="AlphaFoldDB" id="A0A8J7C8D3"/>
<organism evidence="1 2">
    <name type="scientific">Iningainema tapete BLCC-T55</name>
    <dbReference type="NCBI Taxonomy" id="2748662"/>
    <lineage>
        <taxon>Bacteria</taxon>
        <taxon>Bacillati</taxon>
        <taxon>Cyanobacteriota</taxon>
        <taxon>Cyanophyceae</taxon>
        <taxon>Nostocales</taxon>
        <taxon>Scytonemataceae</taxon>
        <taxon>Iningainema tapete</taxon>
    </lineage>
</organism>
<evidence type="ECO:0000313" key="1">
    <source>
        <dbReference type="EMBL" id="MBD2776759.1"/>
    </source>
</evidence>
<proteinExistence type="predicted"/>
<dbReference type="RefSeq" id="WP_190835814.1">
    <property type="nucleotide sequence ID" value="NZ_CAWPPI010000098.1"/>
</dbReference>
<comment type="caution">
    <text evidence="1">The sequence shown here is derived from an EMBL/GenBank/DDBJ whole genome shotgun (WGS) entry which is preliminary data.</text>
</comment>
<dbReference type="Proteomes" id="UP000629098">
    <property type="component" value="Unassembled WGS sequence"/>
</dbReference>
<name>A0A8J7C8D3_9CYAN</name>
<evidence type="ECO:0000313" key="2">
    <source>
        <dbReference type="Proteomes" id="UP000629098"/>
    </source>
</evidence>